<accession>A0AAF1AEU7</accession>
<evidence type="ECO:0008006" key="6">
    <source>
        <dbReference type="Google" id="ProtNLM"/>
    </source>
</evidence>
<dbReference type="Pfam" id="PF14392">
    <property type="entry name" value="zf-CCHC_4"/>
    <property type="match status" value="1"/>
</dbReference>
<dbReference type="PANTHER" id="PTHR31286:SF183">
    <property type="entry name" value="CCHC-TYPE DOMAIN-CONTAINING PROTEIN"/>
    <property type="match status" value="1"/>
</dbReference>
<dbReference type="EMBL" id="CP093343">
    <property type="protein sequence ID" value="WOG81854.1"/>
    <property type="molecule type" value="Genomic_DNA"/>
</dbReference>
<name>A0AAF1AEU7_DAUCS</name>
<dbReference type="AlphaFoldDB" id="A0AAF1AEU7"/>
<evidence type="ECO:0000256" key="1">
    <source>
        <dbReference type="SAM" id="MobiDB-lite"/>
    </source>
</evidence>
<dbReference type="Pfam" id="PF14111">
    <property type="entry name" value="DUF4283"/>
    <property type="match status" value="1"/>
</dbReference>
<feature type="domain" description="Zinc knuckle CX2CX4HX4C" evidence="3">
    <location>
        <begin position="175"/>
        <end position="222"/>
    </location>
</feature>
<evidence type="ECO:0000259" key="3">
    <source>
        <dbReference type="Pfam" id="PF14392"/>
    </source>
</evidence>
<keyword evidence="5" id="KW-1185">Reference proteome</keyword>
<dbReference type="PANTHER" id="PTHR31286">
    <property type="entry name" value="GLYCINE-RICH CELL WALL STRUCTURAL PROTEIN 1.8-LIKE"/>
    <property type="match status" value="1"/>
</dbReference>
<dbReference type="InterPro" id="IPR025836">
    <property type="entry name" value="Zn_knuckle_CX2CX4HX4C"/>
</dbReference>
<protein>
    <recommendedName>
        <fullName evidence="6">CCHC-type domain-containing protein</fullName>
    </recommendedName>
</protein>
<sequence>MDELADQYAAISLEEEESGGLSYEAEEALDGGIDTRWCLVGRFLSDRSIDFEKMQHSMATLWKPGKGVYIKRLEPNLFLFQFNHEVDINRVIEGSPWTYDRMQLVFERLKEGDNPRFVEINKLDFWVQLHDLQPGFMSERVCKEVGNYIGEFLESDGNNFIGVWRDYLRIRVRMQIDKPIKRHMKIKKSGSDWFWVNFKYEHIPTFCFICGLLGHAEKFCSKIFETPIHEIVKPYGPWMKAIPRRQQYLTGSKWLRSSVSVQPSPAKEGDLTMGAAGMDEDDSGKKGTANPEPNPKGYDSVKKRRVWYRGGKFGGK</sequence>
<dbReference type="Proteomes" id="UP000077755">
    <property type="component" value="Chromosome 1"/>
</dbReference>
<evidence type="ECO:0000313" key="5">
    <source>
        <dbReference type="Proteomes" id="UP000077755"/>
    </source>
</evidence>
<feature type="region of interest" description="Disordered" evidence="1">
    <location>
        <begin position="259"/>
        <end position="303"/>
    </location>
</feature>
<dbReference type="InterPro" id="IPR040256">
    <property type="entry name" value="At4g02000-like"/>
</dbReference>
<evidence type="ECO:0000313" key="4">
    <source>
        <dbReference type="EMBL" id="WOG81854.1"/>
    </source>
</evidence>
<reference evidence="4" key="1">
    <citation type="journal article" date="2016" name="Nat. Genet.">
        <title>A high-quality carrot genome assembly provides new insights into carotenoid accumulation and asterid genome evolution.</title>
        <authorList>
            <person name="Iorizzo M."/>
            <person name="Ellison S."/>
            <person name="Senalik D."/>
            <person name="Zeng P."/>
            <person name="Satapoomin P."/>
            <person name="Huang J."/>
            <person name="Bowman M."/>
            <person name="Iovene M."/>
            <person name="Sanseverino W."/>
            <person name="Cavagnaro P."/>
            <person name="Yildiz M."/>
            <person name="Macko-Podgorni A."/>
            <person name="Moranska E."/>
            <person name="Grzebelus E."/>
            <person name="Grzebelus D."/>
            <person name="Ashrafi H."/>
            <person name="Zheng Z."/>
            <person name="Cheng S."/>
            <person name="Spooner D."/>
            <person name="Van Deynze A."/>
            <person name="Simon P."/>
        </authorList>
    </citation>
    <scope>NUCLEOTIDE SEQUENCE</scope>
    <source>
        <tissue evidence="4">Leaf</tissue>
    </source>
</reference>
<proteinExistence type="predicted"/>
<dbReference type="InterPro" id="IPR025558">
    <property type="entry name" value="DUF4283"/>
</dbReference>
<gene>
    <name evidence="4" type="ORF">DCAR_0101008</name>
</gene>
<evidence type="ECO:0000259" key="2">
    <source>
        <dbReference type="Pfam" id="PF14111"/>
    </source>
</evidence>
<reference evidence="4" key="2">
    <citation type="submission" date="2022-03" db="EMBL/GenBank/DDBJ databases">
        <title>Draft title - Genomic analysis of global carrot germplasm unveils the trajectory of domestication and the origin of high carotenoid orange carrot.</title>
        <authorList>
            <person name="Iorizzo M."/>
            <person name="Ellison S."/>
            <person name="Senalik D."/>
            <person name="Macko-Podgorni A."/>
            <person name="Grzebelus D."/>
            <person name="Bostan H."/>
            <person name="Rolling W."/>
            <person name="Curaba J."/>
            <person name="Simon P."/>
        </authorList>
    </citation>
    <scope>NUCLEOTIDE SEQUENCE</scope>
    <source>
        <tissue evidence="4">Leaf</tissue>
    </source>
</reference>
<organism evidence="4 5">
    <name type="scientific">Daucus carota subsp. sativus</name>
    <name type="common">Carrot</name>
    <dbReference type="NCBI Taxonomy" id="79200"/>
    <lineage>
        <taxon>Eukaryota</taxon>
        <taxon>Viridiplantae</taxon>
        <taxon>Streptophyta</taxon>
        <taxon>Embryophyta</taxon>
        <taxon>Tracheophyta</taxon>
        <taxon>Spermatophyta</taxon>
        <taxon>Magnoliopsida</taxon>
        <taxon>eudicotyledons</taxon>
        <taxon>Gunneridae</taxon>
        <taxon>Pentapetalae</taxon>
        <taxon>asterids</taxon>
        <taxon>campanulids</taxon>
        <taxon>Apiales</taxon>
        <taxon>Apiaceae</taxon>
        <taxon>Apioideae</taxon>
        <taxon>Scandiceae</taxon>
        <taxon>Daucinae</taxon>
        <taxon>Daucus</taxon>
        <taxon>Daucus sect. Daucus</taxon>
    </lineage>
</organism>
<feature type="domain" description="DUF4283" evidence="2">
    <location>
        <begin position="36"/>
        <end position="112"/>
    </location>
</feature>